<feature type="signal peptide" evidence="4">
    <location>
        <begin position="1"/>
        <end position="17"/>
    </location>
</feature>
<comment type="similarity">
    <text evidence="1">Belongs to the glycosyl hydrolase 39 family.</text>
</comment>
<dbReference type="PANTHER" id="PTHR12631:SF8">
    <property type="entry name" value="ALPHA-L-IDURONIDASE"/>
    <property type="match status" value="1"/>
</dbReference>
<evidence type="ECO:0000256" key="4">
    <source>
        <dbReference type="SAM" id="SignalP"/>
    </source>
</evidence>
<feature type="domain" description="Glycosyl hydrolases family 39 N-terminal catalytic" evidence="5">
    <location>
        <begin position="31"/>
        <end position="497"/>
    </location>
</feature>
<evidence type="ECO:0000313" key="6">
    <source>
        <dbReference type="EMBL" id="NOU61292.1"/>
    </source>
</evidence>
<dbReference type="EMBL" id="RZNH01000031">
    <property type="protein sequence ID" value="NOU61292.1"/>
    <property type="molecule type" value="Genomic_DNA"/>
</dbReference>
<accession>A0ABX1WZ46</accession>
<name>A0ABX1WZ46_9BACT</name>
<keyword evidence="7" id="KW-1185">Reference proteome</keyword>
<keyword evidence="3" id="KW-0326">Glycosidase</keyword>
<dbReference type="SUPFAM" id="SSF51445">
    <property type="entry name" value="(Trans)glycosidases"/>
    <property type="match status" value="1"/>
</dbReference>
<comment type="caution">
    <text evidence="6">The sequence shown here is derived from an EMBL/GenBank/DDBJ whole genome shotgun (WGS) entry which is preliminary data.</text>
</comment>
<dbReference type="PANTHER" id="PTHR12631">
    <property type="entry name" value="ALPHA-L-IDURONIDASE"/>
    <property type="match status" value="1"/>
</dbReference>
<dbReference type="InterPro" id="IPR049165">
    <property type="entry name" value="GH39_as"/>
</dbReference>
<dbReference type="Proteomes" id="UP000732105">
    <property type="component" value="Unassembled WGS sequence"/>
</dbReference>
<dbReference type="Gene3D" id="3.20.20.80">
    <property type="entry name" value="Glycosidases"/>
    <property type="match status" value="1"/>
</dbReference>
<dbReference type="Pfam" id="PF01229">
    <property type="entry name" value="Glyco_hydro_39"/>
    <property type="match status" value="1"/>
</dbReference>
<feature type="chain" id="PRO_5046521977" description="Glycosyl hydrolases family 39 N-terminal catalytic domain-containing protein" evidence="4">
    <location>
        <begin position="18"/>
        <end position="543"/>
    </location>
</feature>
<dbReference type="RefSeq" id="WP_171596554.1">
    <property type="nucleotide sequence ID" value="NZ_RZNH01000031.1"/>
</dbReference>
<evidence type="ECO:0000256" key="1">
    <source>
        <dbReference type="ARBA" id="ARBA00008875"/>
    </source>
</evidence>
<dbReference type="InterPro" id="IPR049166">
    <property type="entry name" value="GH39_cat"/>
</dbReference>
<evidence type="ECO:0000259" key="5">
    <source>
        <dbReference type="Pfam" id="PF01229"/>
    </source>
</evidence>
<protein>
    <recommendedName>
        <fullName evidence="5">Glycosyl hydrolases family 39 N-terminal catalytic domain-containing protein</fullName>
    </recommendedName>
</protein>
<reference evidence="6 7" key="1">
    <citation type="submission" date="2018-12" db="EMBL/GenBank/DDBJ databases">
        <title>Marinifilum JC070 sp. nov., a marine bacterium isolated from Yongle Blue Hole in the South China Sea.</title>
        <authorList>
            <person name="Fu T."/>
        </authorList>
    </citation>
    <scope>NUCLEOTIDE SEQUENCE [LARGE SCALE GENOMIC DNA]</scope>
    <source>
        <strain evidence="6 7">JC070</strain>
    </source>
</reference>
<dbReference type="InterPro" id="IPR017853">
    <property type="entry name" value="GH"/>
</dbReference>
<dbReference type="SUPFAM" id="SSF51011">
    <property type="entry name" value="Glycosyl hydrolase domain"/>
    <property type="match status" value="1"/>
</dbReference>
<evidence type="ECO:0000313" key="7">
    <source>
        <dbReference type="Proteomes" id="UP000732105"/>
    </source>
</evidence>
<keyword evidence="4" id="KW-0732">Signal</keyword>
<proteinExistence type="inferred from homology"/>
<evidence type="ECO:0000256" key="2">
    <source>
        <dbReference type="ARBA" id="ARBA00022801"/>
    </source>
</evidence>
<keyword evidence="2" id="KW-0378">Hydrolase</keyword>
<evidence type="ECO:0000256" key="3">
    <source>
        <dbReference type="ARBA" id="ARBA00023295"/>
    </source>
</evidence>
<dbReference type="PRINTS" id="PR00745">
    <property type="entry name" value="GLHYDRLASE39"/>
</dbReference>
<sequence>MKKLLIVLILFSFVAIAQQKGTNSSVVFTINTNEIVGENSEFWKAAGSDYLFNHVTKPSGQSMLNRMKSTQSHTYLRTHHTFVQDKKKGILRGQNVYSEDKNGNPIYDFSNVNKVLGEYVKRGLKPIVEYDYLPKLLEQKSESLSKGNDEGMKMRNTGPNDWKKWSDLMKAATKNFIDEFGHEEVRSWYFEVWNEPDGWPLDQMDTFYKMYDVFVDAVTSVDSELKVGGPACYHEYFLRPFLNHVVNGTNYVTGEKGTRIDFISYHIYGLSGKWLNSAPHLQPQVQRFSQSVLWLKRLMKEFPDLKGTELHINEWGMASNFWRKLEDHPDLVYRNNEESALFLVKLVNSLYQIEDNYNFPTSMLLYWGFVGEADAEKLFLGQRELLTGGNIPKPIQTGFEMLAKLKEYRIKVGCNKKDNRFGILATQSASKNISFIAYNYEEDEHGKNAIDSVLIQIKDLKPNTTYKFVETLMDDSHNNTFSAWKKQGEPQYSETLDLAPIKEAGCLTPTSNYEIKSNKNGELDLKLDLKTHSMKLIELNEKK</sequence>
<dbReference type="InterPro" id="IPR000514">
    <property type="entry name" value="Glyco_hydro_39"/>
</dbReference>
<gene>
    <name evidence="6" type="ORF">ELS83_15910</name>
</gene>
<dbReference type="InterPro" id="IPR051923">
    <property type="entry name" value="Glycosyl_Hydrolase_39"/>
</dbReference>
<organism evidence="6 7">
    <name type="scientific">Marinifilum caeruleilacunae</name>
    <dbReference type="NCBI Taxonomy" id="2499076"/>
    <lineage>
        <taxon>Bacteria</taxon>
        <taxon>Pseudomonadati</taxon>
        <taxon>Bacteroidota</taxon>
        <taxon>Bacteroidia</taxon>
        <taxon>Marinilabiliales</taxon>
        <taxon>Marinifilaceae</taxon>
    </lineage>
</organism>
<dbReference type="Gene3D" id="2.60.40.1500">
    <property type="entry name" value="Glycosyl hydrolase domain, family 39"/>
    <property type="match status" value="1"/>
</dbReference>
<dbReference type="PROSITE" id="PS01027">
    <property type="entry name" value="GLYCOSYL_HYDROL_F39"/>
    <property type="match status" value="1"/>
</dbReference>